<dbReference type="GO" id="GO:0005829">
    <property type="term" value="C:cytosol"/>
    <property type="evidence" value="ECO:0007669"/>
    <property type="project" value="TreeGrafter"/>
</dbReference>
<sequence precursor="true">MQRIERHPQSVARLCFQHRWGKPVIASLILSCCLLPSVAAAQESSPMRVYVGTYTRGDSQGIYTFTLDMETGKPSEPKLAAELANPSFVAISPDHQFLYCVNEVSDLPGPRGQKVGGVTSFKLDSETGDLTKLNNQLTGGAGPCHLVVDKTGSCLVVANYGGGSVASLPILEDGSLDAITSFIGHIGSSINPRRQEAPHAHSANIDANNKRVVVADLGLDKLLVYQLNPETGTLSPNSPPSVSTKPGDGPRHFCFHPNGNYAYSNNELSSSLTAYSYDPESGELSPLMTKSTLPDEGEFEGNSTAETLVHPSGKFVYVSNRGHNSIAGFRIQDDGTIEPIGHTSTQGEIPRNFGIDPTGTFLLAANQNSDTIVVFRISQEDGSLEPTGNVVNVPTPVCVRMIPAE</sequence>
<dbReference type="PANTHER" id="PTHR30344:SF1">
    <property type="entry name" value="6-PHOSPHOGLUCONOLACTONASE"/>
    <property type="match status" value="1"/>
</dbReference>
<protein>
    <submittedName>
        <fullName evidence="4">6-phosphogluconolactonase</fullName>
        <ecNumber evidence="4">3.1.1.31</ecNumber>
    </submittedName>
</protein>
<dbReference type="EC" id="3.1.1.31" evidence="4"/>
<dbReference type="SUPFAM" id="SSF51004">
    <property type="entry name" value="C-terminal (heme d1) domain of cytochrome cd1-nitrite reductase"/>
    <property type="match status" value="1"/>
</dbReference>
<evidence type="ECO:0000256" key="1">
    <source>
        <dbReference type="ARBA" id="ARBA00005564"/>
    </source>
</evidence>
<comment type="similarity">
    <text evidence="1">Belongs to the cycloisomerase 2 family.</text>
</comment>
<dbReference type="GO" id="GO:0006006">
    <property type="term" value="P:glucose metabolic process"/>
    <property type="evidence" value="ECO:0007669"/>
    <property type="project" value="UniProtKB-KW"/>
</dbReference>
<dbReference type="EMBL" id="SIHI01000001">
    <property type="protein sequence ID" value="TWT56981.1"/>
    <property type="molecule type" value="Genomic_DNA"/>
</dbReference>
<evidence type="ECO:0000256" key="2">
    <source>
        <dbReference type="ARBA" id="ARBA00022526"/>
    </source>
</evidence>
<dbReference type="InterPro" id="IPR050282">
    <property type="entry name" value="Cycloisomerase_2"/>
</dbReference>
<feature type="signal peptide" evidence="3">
    <location>
        <begin position="1"/>
        <end position="41"/>
    </location>
</feature>
<dbReference type="AlphaFoldDB" id="A0A5C5X3T8"/>
<dbReference type="RefSeq" id="WP_146506874.1">
    <property type="nucleotide sequence ID" value="NZ_SIHI01000001.1"/>
</dbReference>
<dbReference type="Pfam" id="PF10282">
    <property type="entry name" value="Lactonase"/>
    <property type="match status" value="1"/>
</dbReference>
<gene>
    <name evidence="4" type="primary">pgl</name>
    <name evidence="4" type="ORF">KOR42_03370</name>
</gene>
<accession>A0A5C5X3T8</accession>
<dbReference type="GO" id="GO:0017057">
    <property type="term" value="F:6-phosphogluconolactonase activity"/>
    <property type="evidence" value="ECO:0007669"/>
    <property type="project" value="UniProtKB-EC"/>
</dbReference>
<comment type="caution">
    <text evidence="4">The sequence shown here is derived from an EMBL/GenBank/DDBJ whole genome shotgun (WGS) entry which is preliminary data.</text>
</comment>
<dbReference type="Gene3D" id="2.130.10.10">
    <property type="entry name" value="YVTN repeat-like/Quinoprotein amine dehydrogenase"/>
    <property type="match status" value="1"/>
</dbReference>
<feature type="chain" id="PRO_5022852121" evidence="3">
    <location>
        <begin position="42"/>
        <end position="405"/>
    </location>
</feature>
<evidence type="ECO:0000313" key="4">
    <source>
        <dbReference type="EMBL" id="TWT56981.1"/>
    </source>
</evidence>
<keyword evidence="3" id="KW-0732">Signal</keyword>
<proteinExistence type="inferred from homology"/>
<dbReference type="InterPro" id="IPR019405">
    <property type="entry name" value="Lactonase_7-beta_prop"/>
</dbReference>
<dbReference type="InterPro" id="IPR011048">
    <property type="entry name" value="Haem_d1_sf"/>
</dbReference>
<dbReference type="Proteomes" id="UP000317243">
    <property type="component" value="Unassembled WGS sequence"/>
</dbReference>
<evidence type="ECO:0000256" key="3">
    <source>
        <dbReference type="SAM" id="SignalP"/>
    </source>
</evidence>
<keyword evidence="5" id="KW-1185">Reference proteome</keyword>
<name>A0A5C5X3T8_9PLAN</name>
<dbReference type="InterPro" id="IPR015943">
    <property type="entry name" value="WD40/YVTN_repeat-like_dom_sf"/>
</dbReference>
<dbReference type="FunFam" id="2.130.10.10:FF:000306">
    <property type="entry name" value="3-carboxymuconate cyclase"/>
    <property type="match status" value="1"/>
</dbReference>
<keyword evidence="2" id="KW-0313">Glucose metabolism</keyword>
<reference evidence="4 5" key="1">
    <citation type="submission" date="2019-02" db="EMBL/GenBank/DDBJ databases">
        <title>Deep-cultivation of Planctomycetes and their phenomic and genomic characterization uncovers novel biology.</title>
        <authorList>
            <person name="Wiegand S."/>
            <person name="Jogler M."/>
            <person name="Boedeker C."/>
            <person name="Pinto D."/>
            <person name="Vollmers J."/>
            <person name="Rivas-Marin E."/>
            <person name="Kohn T."/>
            <person name="Peeters S.H."/>
            <person name="Heuer A."/>
            <person name="Rast P."/>
            <person name="Oberbeckmann S."/>
            <person name="Bunk B."/>
            <person name="Jeske O."/>
            <person name="Meyerdierks A."/>
            <person name="Storesund J.E."/>
            <person name="Kallscheuer N."/>
            <person name="Luecker S."/>
            <person name="Lage O.M."/>
            <person name="Pohl T."/>
            <person name="Merkel B.J."/>
            <person name="Hornburger P."/>
            <person name="Mueller R.-W."/>
            <person name="Bruemmer F."/>
            <person name="Labrenz M."/>
            <person name="Spormann A.M."/>
            <person name="Op Den Camp H."/>
            <person name="Overmann J."/>
            <person name="Amann R."/>
            <person name="Jetten M.S.M."/>
            <person name="Mascher T."/>
            <person name="Medema M.H."/>
            <person name="Devos D.P."/>
            <person name="Kaster A.-K."/>
            <person name="Ovreas L."/>
            <person name="Rohde M."/>
            <person name="Galperin M.Y."/>
            <person name="Jogler C."/>
        </authorList>
    </citation>
    <scope>NUCLEOTIDE SEQUENCE [LARGE SCALE GENOMIC DNA]</scope>
    <source>
        <strain evidence="4 5">KOR42</strain>
    </source>
</reference>
<organism evidence="4 5">
    <name type="scientific">Thalassoglobus neptunius</name>
    <dbReference type="NCBI Taxonomy" id="1938619"/>
    <lineage>
        <taxon>Bacteria</taxon>
        <taxon>Pseudomonadati</taxon>
        <taxon>Planctomycetota</taxon>
        <taxon>Planctomycetia</taxon>
        <taxon>Planctomycetales</taxon>
        <taxon>Planctomycetaceae</taxon>
        <taxon>Thalassoglobus</taxon>
    </lineage>
</organism>
<dbReference type="OrthoDB" id="9790815at2"/>
<keyword evidence="2" id="KW-0119">Carbohydrate metabolism</keyword>
<keyword evidence="4" id="KW-0378">Hydrolase</keyword>
<evidence type="ECO:0000313" key="5">
    <source>
        <dbReference type="Proteomes" id="UP000317243"/>
    </source>
</evidence>
<dbReference type="PANTHER" id="PTHR30344">
    <property type="entry name" value="6-PHOSPHOGLUCONOLACTONASE-RELATED"/>
    <property type="match status" value="1"/>
</dbReference>